<evidence type="ECO:0000313" key="1">
    <source>
        <dbReference type="EMBL" id="RHF89469.1"/>
    </source>
</evidence>
<dbReference type="RefSeq" id="WP_118211806.1">
    <property type="nucleotide sequence ID" value="NZ_QRHQ01000020.1"/>
</dbReference>
<dbReference type="Proteomes" id="UP000283485">
    <property type="component" value="Unassembled WGS sequence"/>
</dbReference>
<name>A0A414R8V4_9BACT</name>
<accession>A0A414R8V4</accession>
<proteinExistence type="predicted"/>
<reference evidence="1 2" key="1">
    <citation type="submission" date="2018-08" db="EMBL/GenBank/DDBJ databases">
        <title>A genome reference for cultivated species of the human gut microbiota.</title>
        <authorList>
            <person name="Zou Y."/>
            <person name="Xue W."/>
            <person name="Luo G."/>
        </authorList>
    </citation>
    <scope>NUCLEOTIDE SEQUENCE [LARGE SCALE GENOMIC DNA]</scope>
    <source>
        <strain evidence="1 2">AM23-23</strain>
    </source>
</reference>
<dbReference type="EMBL" id="QRHQ01000020">
    <property type="protein sequence ID" value="RHF89469.1"/>
    <property type="molecule type" value="Genomic_DNA"/>
</dbReference>
<dbReference type="AlphaFoldDB" id="A0A414R8V4"/>
<evidence type="ECO:0008006" key="3">
    <source>
        <dbReference type="Google" id="ProtNLM"/>
    </source>
</evidence>
<sequence>MEHLQDRLSKWQVMALSRELHHDEAGIGKMCDLMLYAEDAQSAYNAAWILYYLSAEDKRLYVSPFYDKIADWAMKPCLHIRRGLVLSILIELSTKQNFRTGLFDFCLAHAVDKKESDSSRSMMIKLAAKMCRFVPELANELAACLDMLEYEMTPSIVAARRNAMKVVESLRKKNGSDLNFSFPCTFSQ</sequence>
<protein>
    <recommendedName>
        <fullName evidence="3">HEAT repeat domain-containing protein</fullName>
    </recommendedName>
</protein>
<organism evidence="1 2">
    <name type="scientific">Phocaeicola plebeius</name>
    <dbReference type="NCBI Taxonomy" id="310297"/>
    <lineage>
        <taxon>Bacteria</taxon>
        <taxon>Pseudomonadati</taxon>
        <taxon>Bacteroidota</taxon>
        <taxon>Bacteroidia</taxon>
        <taxon>Bacteroidales</taxon>
        <taxon>Bacteroidaceae</taxon>
        <taxon>Phocaeicola</taxon>
    </lineage>
</organism>
<gene>
    <name evidence="1" type="ORF">DW653_10875</name>
</gene>
<comment type="caution">
    <text evidence="1">The sequence shown here is derived from an EMBL/GenBank/DDBJ whole genome shotgun (WGS) entry which is preliminary data.</text>
</comment>
<evidence type="ECO:0000313" key="2">
    <source>
        <dbReference type="Proteomes" id="UP000283485"/>
    </source>
</evidence>